<name>A0AAU9CTY5_9LACO</name>
<keyword evidence="3" id="KW-1185">Reference proteome</keyword>
<dbReference type="RefSeq" id="WP_317696584.1">
    <property type="nucleotide sequence ID" value="NZ_AP026801.1"/>
</dbReference>
<sequence>MTTPKYQEISNHLINEINNGTFSFIVKPRYVIVITLVQPQR</sequence>
<proteinExistence type="predicted"/>
<dbReference type="EMBL" id="AP026801">
    <property type="protein sequence ID" value="BDR57464.1"/>
    <property type="molecule type" value="Genomic_DNA"/>
</dbReference>
<dbReference type="AlphaFoldDB" id="A0AAU9CTY5"/>
<evidence type="ECO:0000313" key="2">
    <source>
        <dbReference type="EMBL" id="BDR57513.1"/>
    </source>
</evidence>
<gene>
    <name evidence="1" type="ORF">KIMC2_20260</name>
    <name evidence="2" type="ORF">KIMC2_20750</name>
</gene>
<organism evidence="1 3">
    <name type="scientific">Xylocopilactobacillus apis</name>
    <dbReference type="NCBI Taxonomy" id="2932183"/>
    <lineage>
        <taxon>Bacteria</taxon>
        <taxon>Bacillati</taxon>
        <taxon>Bacillota</taxon>
        <taxon>Bacilli</taxon>
        <taxon>Lactobacillales</taxon>
        <taxon>Lactobacillaceae</taxon>
        <taxon>Xylocopilactobacillus</taxon>
    </lineage>
</organism>
<protein>
    <submittedName>
        <fullName evidence="1">Uncharacterized protein</fullName>
    </submittedName>
</protein>
<dbReference type="KEGG" id="xak:KIMC2_20750"/>
<dbReference type="KEGG" id="xak:KIMC2_20260"/>
<accession>A0AAU9CTY5</accession>
<dbReference type="Proteomes" id="UP001321804">
    <property type="component" value="Chromosome"/>
</dbReference>
<dbReference type="EMBL" id="AP026801">
    <property type="protein sequence ID" value="BDR57513.1"/>
    <property type="molecule type" value="Genomic_DNA"/>
</dbReference>
<reference evidence="1 3" key="1">
    <citation type="journal article" date="2023" name="Microbiol. Spectr.">
        <title>Symbiosis of Carpenter Bees with Uncharacterized Lactic Acid Bacteria Showing NAD Auxotrophy.</title>
        <authorList>
            <person name="Kawasaki S."/>
            <person name="Ozawa K."/>
            <person name="Mori T."/>
            <person name="Yamamoto A."/>
            <person name="Ito M."/>
            <person name="Ohkuma M."/>
            <person name="Sakamoto M."/>
            <person name="Matsutani M."/>
        </authorList>
    </citation>
    <scope>NUCLEOTIDE SEQUENCE [LARGE SCALE GENOMIC DNA]</scope>
    <source>
        <strain evidence="1 3">KimC2</strain>
    </source>
</reference>
<evidence type="ECO:0000313" key="3">
    <source>
        <dbReference type="Proteomes" id="UP001321804"/>
    </source>
</evidence>
<evidence type="ECO:0000313" key="1">
    <source>
        <dbReference type="EMBL" id="BDR57464.1"/>
    </source>
</evidence>